<dbReference type="InterPro" id="IPR016181">
    <property type="entry name" value="Acyl_CoA_acyltransferase"/>
</dbReference>
<accession>A0A1G2QDL0</accession>
<comment type="caution">
    <text evidence="2">The sequence shown here is derived from an EMBL/GenBank/DDBJ whole genome shotgun (WGS) entry which is preliminary data.</text>
</comment>
<feature type="domain" description="N-acetyltransferase" evidence="1">
    <location>
        <begin position="20"/>
        <end position="176"/>
    </location>
</feature>
<organism evidence="2 3">
    <name type="scientific">Candidatus Vogelbacteria bacterium RIFOXYD1_FULL_44_32</name>
    <dbReference type="NCBI Taxonomy" id="1802438"/>
    <lineage>
        <taxon>Bacteria</taxon>
        <taxon>Candidatus Vogeliibacteriota</taxon>
    </lineage>
</organism>
<dbReference type="GO" id="GO:0016747">
    <property type="term" value="F:acyltransferase activity, transferring groups other than amino-acyl groups"/>
    <property type="evidence" value="ECO:0007669"/>
    <property type="project" value="InterPro"/>
</dbReference>
<name>A0A1G2QDL0_9BACT</name>
<proteinExistence type="predicted"/>
<evidence type="ECO:0000259" key="1">
    <source>
        <dbReference type="PROSITE" id="PS51186"/>
    </source>
</evidence>
<evidence type="ECO:0000313" key="2">
    <source>
        <dbReference type="EMBL" id="OHA58634.1"/>
    </source>
</evidence>
<dbReference type="PANTHER" id="PTHR43415:SF3">
    <property type="entry name" value="GNAT-FAMILY ACETYLTRANSFERASE"/>
    <property type="match status" value="1"/>
</dbReference>
<protein>
    <recommendedName>
        <fullName evidence="1">N-acetyltransferase domain-containing protein</fullName>
    </recommendedName>
</protein>
<dbReference type="EMBL" id="MHTJ01000003">
    <property type="protein sequence ID" value="OHA58634.1"/>
    <property type="molecule type" value="Genomic_DNA"/>
</dbReference>
<dbReference type="PROSITE" id="PS51186">
    <property type="entry name" value="GNAT"/>
    <property type="match status" value="1"/>
</dbReference>
<reference evidence="2 3" key="1">
    <citation type="journal article" date="2016" name="Nat. Commun.">
        <title>Thousands of microbial genomes shed light on interconnected biogeochemical processes in an aquifer system.</title>
        <authorList>
            <person name="Anantharaman K."/>
            <person name="Brown C.T."/>
            <person name="Hug L.A."/>
            <person name="Sharon I."/>
            <person name="Castelle C.J."/>
            <person name="Probst A.J."/>
            <person name="Thomas B.C."/>
            <person name="Singh A."/>
            <person name="Wilkins M.J."/>
            <person name="Karaoz U."/>
            <person name="Brodie E.L."/>
            <person name="Williams K.H."/>
            <person name="Hubbard S.S."/>
            <person name="Banfield J.F."/>
        </authorList>
    </citation>
    <scope>NUCLEOTIDE SEQUENCE [LARGE SCALE GENOMIC DNA]</scope>
</reference>
<dbReference type="PANTHER" id="PTHR43415">
    <property type="entry name" value="SPERMIDINE N(1)-ACETYLTRANSFERASE"/>
    <property type="match status" value="1"/>
</dbReference>
<dbReference type="InterPro" id="IPR000182">
    <property type="entry name" value="GNAT_dom"/>
</dbReference>
<dbReference type="Gene3D" id="3.40.630.30">
    <property type="match status" value="1"/>
</dbReference>
<dbReference type="SUPFAM" id="SSF55729">
    <property type="entry name" value="Acyl-CoA N-acyltransferases (Nat)"/>
    <property type="match status" value="1"/>
</dbReference>
<gene>
    <name evidence="2" type="ORF">A2571_02600</name>
</gene>
<dbReference type="Proteomes" id="UP000177043">
    <property type="component" value="Unassembled WGS sequence"/>
</dbReference>
<evidence type="ECO:0000313" key="3">
    <source>
        <dbReference type="Proteomes" id="UP000177043"/>
    </source>
</evidence>
<dbReference type="STRING" id="1802438.A2571_02600"/>
<sequence>MERVMCLVGKVVSLGLLTIDDVDTLTRWINQEEMREYLSTYLPMYASQEKEWIEKLPSRMPNDFVFGIIDNETKTLLGNIGLHRVKQKDGLAHAGIFIGDRQNRKKGVATEAGQLLLKYAFDTLNLRKVIHEAFAHNEASIALGKKLGAKQEGVMKSHLFINGRYVDVVIMSYFRPGCEPKD</sequence>
<dbReference type="AlphaFoldDB" id="A0A1G2QDL0"/>
<dbReference type="Pfam" id="PF13302">
    <property type="entry name" value="Acetyltransf_3"/>
    <property type="match status" value="1"/>
</dbReference>